<evidence type="ECO:0000256" key="6">
    <source>
        <dbReference type="PROSITE-ProRule" id="PRU00176"/>
    </source>
</evidence>
<dbReference type="PANTHER" id="PTHR10352">
    <property type="entry name" value="EUKARYOTIC TRANSLATION INITIATION FACTOR 3 SUBUNIT G"/>
    <property type="match status" value="1"/>
</dbReference>
<dbReference type="Gene3D" id="3.30.70.330">
    <property type="match status" value="1"/>
</dbReference>
<dbReference type="Pfam" id="PF12353">
    <property type="entry name" value="eIF3g"/>
    <property type="match status" value="1"/>
</dbReference>
<dbReference type="GO" id="GO:0033290">
    <property type="term" value="C:eukaryotic 48S preinitiation complex"/>
    <property type="evidence" value="ECO:0007669"/>
    <property type="project" value="UniProtKB-UniRule"/>
</dbReference>
<evidence type="ECO:0000256" key="4">
    <source>
        <dbReference type="ARBA" id="ARBA00022917"/>
    </source>
</evidence>
<dbReference type="InterPro" id="IPR017334">
    <property type="entry name" value="eIF3_g"/>
</dbReference>
<keyword evidence="4 5" id="KW-0648">Protein biosynthesis</keyword>
<evidence type="ECO:0000313" key="9">
    <source>
        <dbReference type="Proteomes" id="UP000192578"/>
    </source>
</evidence>
<dbReference type="SMART" id="SM00360">
    <property type="entry name" value="RRM"/>
    <property type="match status" value="1"/>
</dbReference>
<keyword evidence="9" id="KW-1185">Reference proteome</keyword>
<comment type="similarity">
    <text evidence="5">Belongs to the eIF-3 subunit G family.</text>
</comment>
<keyword evidence="1 5" id="KW-0963">Cytoplasm</keyword>
<reference evidence="9" key="1">
    <citation type="submission" date="2017-01" db="EMBL/GenBank/DDBJ databases">
        <title>Comparative genomics of anhydrobiosis in the tardigrade Hypsibius dujardini.</title>
        <authorList>
            <person name="Yoshida Y."/>
            <person name="Koutsovoulos G."/>
            <person name="Laetsch D."/>
            <person name="Stevens L."/>
            <person name="Kumar S."/>
            <person name="Horikawa D."/>
            <person name="Ishino K."/>
            <person name="Komine S."/>
            <person name="Tomita M."/>
            <person name="Blaxter M."/>
            <person name="Arakawa K."/>
        </authorList>
    </citation>
    <scope>NUCLEOTIDE SEQUENCE [LARGE SCALE GENOMIC DNA]</scope>
    <source>
        <strain evidence="9">Z151</strain>
    </source>
</reference>
<keyword evidence="2 5" id="KW-0396">Initiation factor</keyword>
<accession>A0A1W0X2N7</accession>
<dbReference type="GO" id="GO:0003743">
    <property type="term" value="F:translation initiation factor activity"/>
    <property type="evidence" value="ECO:0007669"/>
    <property type="project" value="UniProtKB-UniRule"/>
</dbReference>
<feature type="domain" description="RRM" evidence="7">
    <location>
        <begin position="195"/>
        <end position="273"/>
    </location>
</feature>
<dbReference type="InterPro" id="IPR034240">
    <property type="entry name" value="eIF3G_RRM"/>
</dbReference>
<dbReference type="PIRSF" id="PIRSF037949">
    <property type="entry name" value="Transl_init_eIF-3_RNA-bind"/>
    <property type="match status" value="1"/>
</dbReference>
<evidence type="ECO:0000259" key="7">
    <source>
        <dbReference type="PROSITE" id="PS50102"/>
    </source>
</evidence>
<comment type="function">
    <text evidence="5">RNA-binding component of the eukaryotic translation initiation factor 3 (eIF-3) complex, which is involved in protein synthesis of a specialized repertoire of mRNAs and, together with other initiation factors, stimulates binding of mRNA and methionyl-tRNAi to the 40S ribosome. The eIF-3 complex specifically targets and initiates translation of a subset of mRNAs involved in cell proliferation. This subunit can bind 18S rRNA.</text>
</comment>
<dbReference type="Proteomes" id="UP000192578">
    <property type="component" value="Unassembled WGS sequence"/>
</dbReference>
<dbReference type="Pfam" id="PF00076">
    <property type="entry name" value="RRM_1"/>
    <property type="match status" value="1"/>
</dbReference>
<dbReference type="HAMAP" id="MF_03006">
    <property type="entry name" value="eIF3g"/>
    <property type="match status" value="1"/>
</dbReference>
<evidence type="ECO:0000256" key="1">
    <source>
        <dbReference type="ARBA" id="ARBA00022490"/>
    </source>
</evidence>
<protein>
    <recommendedName>
        <fullName evidence="5">Eukaryotic translation initiation factor 3 subunit G</fullName>
        <shortName evidence="5">eIF3g</shortName>
    </recommendedName>
    <alternativeName>
        <fullName evidence="5">Eukaryotic translation initiation factor 3 RNA-binding subunit</fullName>
        <shortName evidence="5">eIF-3 RNA-binding subunit</shortName>
    </alternativeName>
    <alternativeName>
        <fullName evidence="5">Eukaryotic translation initiation factor 3 subunit 4</fullName>
    </alternativeName>
</protein>
<comment type="subcellular location">
    <subcellularLocation>
        <location evidence="5">Cytoplasm</location>
    </subcellularLocation>
</comment>
<dbReference type="InterPro" id="IPR024675">
    <property type="entry name" value="eIF3g_N"/>
</dbReference>
<dbReference type="OrthoDB" id="1749473at2759"/>
<dbReference type="InterPro" id="IPR035979">
    <property type="entry name" value="RBD_domain_sf"/>
</dbReference>
<sequence>MEDTERVDWASELEEAIVGPRVEAGTKRIGDRKIVTEIDIDDDTGKKTKIVTEYKIITKRVTKAVGTRKNWRKFGDAAEDPPGPQTHTTKIADDVLMQFLTGREDVMGGDAPTVSVKEKTQVSCRLCGGEHWTTHCQYQGASDAEKEILRAKFAGITAVEPVTELPREGGGTGKYVPPSRRAGFEATMMQSDQLPSIRVSNLPSDVKEDDLRELFETFGRIKKVYLGKDKKTGDFKGFAFVTFYDQSSADKAIARVNGHRYFHMILSVDWANPSKS</sequence>
<comment type="subunit">
    <text evidence="5">Component of the eukaryotic translation initiation factor 3 (eIF-3) complex.</text>
</comment>
<evidence type="ECO:0000256" key="3">
    <source>
        <dbReference type="ARBA" id="ARBA00022884"/>
    </source>
</evidence>
<dbReference type="GO" id="GO:0003723">
    <property type="term" value="F:RNA binding"/>
    <property type="evidence" value="ECO:0007669"/>
    <property type="project" value="UniProtKB-UniRule"/>
</dbReference>
<evidence type="ECO:0000256" key="5">
    <source>
        <dbReference type="HAMAP-Rule" id="MF_03006"/>
    </source>
</evidence>
<dbReference type="EMBL" id="MTYJ01000021">
    <property type="protein sequence ID" value="OQV21756.1"/>
    <property type="molecule type" value="Genomic_DNA"/>
</dbReference>
<comment type="caution">
    <text evidence="8">The sequence shown here is derived from an EMBL/GenBank/DDBJ whole genome shotgun (WGS) entry which is preliminary data.</text>
</comment>
<dbReference type="PROSITE" id="PS50102">
    <property type="entry name" value="RRM"/>
    <property type="match status" value="1"/>
</dbReference>
<dbReference type="GO" id="GO:0016282">
    <property type="term" value="C:eukaryotic 43S preinitiation complex"/>
    <property type="evidence" value="ECO:0007669"/>
    <property type="project" value="UniProtKB-UniRule"/>
</dbReference>
<evidence type="ECO:0000313" key="8">
    <source>
        <dbReference type="EMBL" id="OQV21756.1"/>
    </source>
</evidence>
<keyword evidence="3 6" id="KW-0694">RNA-binding</keyword>
<gene>
    <name evidence="8" type="ORF">BV898_04333</name>
</gene>
<proteinExistence type="inferred from homology"/>
<evidence type="ECO:0000256" key="2">
    <source>
        <dbReference type="ARBA" id="ARBA00022540"/>
    </source>
</evidence>
<dbReference type="GO" id="GO:0005852">
    <property type="term" value="C:eukaryotic translation initiation factor 3 complex"/>
    <property type="evidence" value="ECO:0007669"/>
    <property type="project" value="UniProtKB-UniRule"/>
</dbReference>
<organism evidence="8 9">
    <name type="scientific">Hypsibius exemplaris</name>
    <name type="common">Freshwater tardigrade</name>
    <dbReference type="NCBI Taxonomy" id="2072580"/>
    <lineage>
        <taxon>Eukaryota</taxon>
        <taxon>Metazoa</taxon>
        <taxon>Ecdysozoa</taxon>
        <taxon>Tardigrada</taxon>
        <taxon>Eutardigrada</taxon>
        <taxon>Parachela</taxon>
        <taxon>Hypsibioidea</taxon>
        <taxon>Hypsibiidae</taxon>
        <taxon>Hypsibius</taxon>
    </lineage>
</organism>
<dbReference type="CDD" id="cd12408">
    <property type="entry name" value="RRM_eIF3G_like"/>
    <property type="match status" value="1"/>
</dbReference>
<dbReference type="InterPro" id="IPR012677">
    <property type="entry name" value="Nucleotide-bd_a/b_plait_sf"/>
</dbReference>
<dbReference type="GO" id="GO:0001732">
    <property type="term" value="P:formation of cytoplasmic translation initiation complex"/>
    <property type="evidence" value="ECO:0007669"/>
    <property type="project" value="UniProtKB-UniRule"/>
</dbReference>
<dbReference type="SUPFAM" id="SSF54928">
    <property type="entry name" value="RNA-binding domain, RBD"/>
    <property type="match status" value="1"/>
</dbReference>
<name>A0A1W0X2N7_HYPEX</name>
<dbReference type="AlphaFoldDB" id="A0A1W0X2N7"/>
<dbReference type="CDD" id="cd12933">
    <property type="entry name" value="eIF3G"/>
    <property type="match status" value="1"/>
</dbReference>
<dbReference type="InterPro" id="IPR000504">
    <property type="entry name" value="RRM_dom"/>
</dbReference>